<dbReference type="Pfam" id="PF10056">
    <property type="entry name" value="DUF2293"/>
    <property type="match status" value="1"/>
</dbReference>
<dbReference type="VEuPathDB" id="FungiDB:P168DRAFT_304047"/>
<dbReference type="EMBL" id="MSFM01000005">
    <property type="protein sequence ID" value="PKY04937.1"/>
    <property type="molecule type" value="Genomic_DNA"/>
</dbReference>
<proteinExistence type="predicted"/>
<dbReference type="OrthoDB" id="5381833at2759"/>
<evidence type="ECO:0000313" key="4">
    <source>
        <dbReference type="Proteomes" id="UP000234254"/>
    </source>
</evidence>
<evidence type="ECO:0000256" key="1">
    <source>
        <dbReference type="SAM" id="MobiDB-lite"/>
    </source>
</evidence>
<dbReference type="AlphaFoldDB" id="A0A2I1D4X4"/>
<organism evidence="3 4">
    <name type="scientific">Aspergillus campestris (strain IBT 28561)</name>
    <dbReference type="NCBI Taxonomy" id="1392248"/>
    <lineage>
        <taxon>Eukaryota</taxon>
        <taxon>Fungi</taxon>
        <taxon>Dikarya</taxon>
        <taxon>Ascomycota</taxon>
        <taxon>Pezizomycotina</taxon>
        <taxon>Eurotiomycetes</taxon>
        <taxon>Eurotiomycetidae</taxon>
        <taxon>Eurotiales</taxon>
        <taxon>Aspergillaceae</taxon>
        <taxon>Aspergillus</taxon>
        <taxon>Aspergillus subgen. Circumdati</taxon>
    </lineage>
</organism>
<gene>
    <name evidence="3" type="ORF">P168DRAFT_304047</name>
</gene>
<feature type="domain" description="DUF2293" evidence="2">
    <location>
        <begin position="130"/>
        <end position="213"/>
    </location>
</feature>
<name>A0A2I1D4X4_ASPC2</name>
<keyword evidence="4" id="KW-1185">Reference proteome</keyword>
<comment type="caution">
    <text evidence="3">The sequence shown here is derived from an EMBL/GenBank/DDBJ whole genome shotgun (WGS) entry which is preliminary data.</text>
</comment>
<dbReference type="RefSeq" id="XP_024693531.1">
    <property type="nucleotide sequence ID" value="XM_024838810.1"/>
</dbReference>
<accession>A0A2I1D4X4</accession>
<feature type="compositionally biased region" description="Basic residues" evidence="1">
    <location>
        <begin position="7"/>
        <end position="26"/>
    </location>
</feature>
<evidence type="ECO:0000259" key="2">
    <source>
        <dbReference type="Pfam" id="PF10056"/>
    </source>
</evidence>
<dbReference type="Proteomes" id="UP000234254">
    <property type="component" value="Unassembled WGS sequence"/>
</dbReference>
<reference evidence="3" key="1">
    <citation type="submission" date="2016-12" db="EMBL/GenBank/DDBJ databases">
        <title>The genomes of Aspergillus section Nigri reveals drivers in fungal speciation.</title>
        <authorList>
            <consortium name="DOE Joint Genome Institute"/>
            <person name="Vesth T.C."/>
            <person name="Nybo J."/>
            <person name="Theobald S."/>
            <person name="Brandl J."/>
            <person name="Frisvad J.C."/>
            <person name="Nielsen K.F."/>
            <person name="Lyhne E.K."/>
            <person name="Kogle M.E."/>
            <person name="Kuo A."/>
            <person name="Riley R."/>
            <person name="Clum A."/>
            <person name="Nolan M."/>
            <person name="Lipzen A."/>
            <person name="Salamov A."/>
            <person name="Henrissat B."/>
            <person name="Wiebenga A."/>
            <person name="De vries R.P."/>
            <person name="Grigoriev I.V."/>
            <person name="Mortensen U.H."/>
            <person name="Andersen M.R."/>
            <person name="Baker S.E."/>
        </authorList>
    </citation>
    <scope>NUCLEOTIDE SEQUENCE</scope>
    <source>
        <strain evidence="3">IBT 28561</strain>
    </source>
</reference>
<dbReference type="GeneID" id="36546334"/>
<sequence length="245" mass="27632">MAASNKSSRRKTSNSSAGRKKRRSKPRPWPPVSDDPLEKICFKKEPIPEGYVFVPKGDVYITRNCRVKTKESKQTVYAVYDKSSKWSLGLRVPSDIYETVSQSATETADSRANAVKVRDERDQAHSRQLLRTQFPLMPEDSLEKILDHAFLKGSGRVGRTAMKTDAKKANLAVEAYIRHNLTPYDALLNDGEGRTEARKAVWDTVRAIKATWERKSVESVDVVDLRSPTPPDLDMQSSDEDCLMS</sequence>
<dbReference type="PANTHER" id="PTHR38113">
    <property type="match status" value="1"/>
</dbReference>
<dbReference type="InterPro" id="IPR018744">
    <property type="entry name" value="DUF2293"/>
</dbReference>
<feature type="region of interest" description="Disordered" evidence="1">
    <location>
        <begin position="219"/>
        <end position="245"/>
    </location>
</feature>
<feature type="region of interest" description="Disordered" evidence="1">
    <location>
        <begin position="1"/>
        <end position="37"/>
    </location>
</feature>
<dbReference type="PANTHER" id="PTHR38113:SF2">
    <property type="entry name" value="DUF2293 DOMAIN-CONTAINING PROTEIN"/>
    <property type="match status" value="1"/>
</dbReference>
<evidence type="ECO:0000313" key="3">
    <source>
        <dbReference type="EMBL" id="PKY04937.1"/>
    </source>
</evidence>
<protein>
    <recommendedName>
        <fullName evidence="2">DUF2293 domain-containing protein</fullName>
    </recommendedName>
</protein>